<dbReference type="RefSeq" id="WP_223676954.1">
    <property type="nucleotide sequence ID" value="NZ_JAINZW010000007.1"/>
</dbReference>
<dbReference type="InterPro" id="IPR037522">
    <property type="entry name" value="HD_GYP_dom"/>
</dbReference>
<dbReference type="Gene3D" id="1.10.3210.10">
    <property type="entry name" value="Hypothetical protein af1432"/>
    <property type="match status" value="1"/>
</dbReference>
<dbReference type="InterPro" id="IPR021812">
    <property type="entry name" value="DUF3391"/>
</dbReference>
<keyword evidence="4" id="KW-1185">Reference proteome</keyword>
<organism evidence="3 4">
    <name type="scientific">Novilysobacter selenitireducens</name>
    <dbReference type="NCBI Taxonomy" id="2872639"/>
    <lineage>
        <taxon>Bacteria</taxon>
        <taxon>Pseudomonadati</taxon>
        <taxon>Pseudomonadota</taxon>
        <taxon>Gammaproteobacteria</taxon>
        <taxon>Lysobacterales</taxon>
        <taxon>Lysobacteraceae</taxon>
        <taxon>Novilysobacter</taxon>
    </lineage>
</organism>
<dbReference type="EMBL" id="JAINZW010000007">
    <property type="protein sequence ID" value="MBZ4040502.1"/>
    <property type="molecule type" value="Genomic_DNA"/>
</dbReference>
<comment type="caution">
    <text evidence="3">The sequence shown here is derived from an EMBL/GenBank/DDBJ whole genome shotgun (WGS) entry which is preliminary data.</text>
</comment>
<dbReference type="Pfam" id="PF13487">
    <property type="entry name" value="HD_5"/>
    <property type="match status" value="1"/>
</dbReference>
<evidence type="ECO:0000313" key="3">
    <source>
        <dbReference type="EMBL" id="MBZ4040502.1"/>
    </source>
</evidence>
<name>A0ABS7T9I6_9GAMM</name>
<dbReference type="InterPro" id="IPR003607">
    <property type="entry name" value="HD/PDEase_dom"/>
</dbReference>
<accession>A0ABS7T9I6</accession>
<dbReference type="CDD" id="cd00077">
    <property type="entry name" value="HDc"/>
    <property type="match status" value="1"/>
</dbReference>
<dbReference type="PROSITE" id="PS51832">
    <property type="entry name" value="HD_GYP"/>
    <property type="match status" value="1"/>
</dbReference>
<proteinExistence type="predicted"/>
<evidence type="ECO:0000256" key="1">
    <source>
        <dbReference type="SAM" id="MobiDB-lite"/>
    </source>
</evidence>
<dbReference type="SUPFAM" id="SSF109604">
    <property type="entry name" value="HD-domain/PDEase-like"/>
    <property type="match status" value="1"/>
</dbReference>
<gene>
    <name evidence="3" type="ORF">K6753_13260</name>
</gene>
<feature type="region of interest" description="Disordered" evidence="1">
    <location>
        <begin position="69"/>
        <end position="93"/>
    </location>
</feature>
<sequence>MGLEEREIGIDQVAAGMYVCRLDRPWTETPFLMQGFLVESDNDVALLRQYCRSVWIDVERGLEPRDAPLRTLERRPAAPRVDDDQLGRTRYTDSRDFDEELPDALKAHRASSILAQRIIDDVRAGHKLAGKLVEDAVSPVVLSVLRNADTLFWVNALQKHDGYAYSHAINCSALAAAFGRHLGLPQELLMDVAAGGLLMDIGITRLEPGLLAKPGPLDATSATAMRRHVVLGMETIDEGTGITAAVREMVRCHHERHDGSGYPDRLRGASIPLLGRIGGIVDTFDALTSDRPHARAIARHEALQVIYRERDRLFQRELVEQFIGCLGVYPTGSLVELSTGEVGVVMTQNPMRRLLPRVMLLTGADKTLRESFEPLDLMLRAERQPELPRVDVVRPLERGAYGLDPADLFL</sequence>
<feature type="domain" description="HD-GYP" evidence="2">
    <location>
        <begin position="142"/>
        <end position="338"/>
    </location>
</feature>
<evidence type="ECO:0000259" key="2">
    <source>
        <dbReference type="PROSITE" id="PS51832"/>
    </source>
</evidence>
<dbReference type="PANTHER" id="PTHR43155:SF2">
    <property type="entry name" value="CYCLIC DI-GMP PHOSPHODIESTERASE PA4108"/>
    <property type="match status" value="1"/>
</dbReference>
<dbReference type="PANTHER" id="PTHR43155">
    <property type="entry name" value="CYCLIC DI-GMP PHOSPHODIESTERASE PA4108-RELATED"/>
    <property type="match status" value="1"/>
</dbReference>
<dbReference type="Pfam" id="PF11871">
    <property type="entry name" value="DUF3391"/>
    <property type="match status" value="1"/>
</dbReference>
<protein>
    <submittedName>
        <fullName evidence="3">DUF3391 domain-containing protein</fullName>
    </submittedName>
</protein>
<evidence type="ECO:0000313" key="4">
    <source>
        <dbReference type="Proteomes" id="UP001430954"/>
    </source>
</evidence>
<dbReference type="Proteomes" id="UP001430954">
    <property type="component" value="Unassembled WGS sequence"/>
</dbReference>
<reference evidence="3 4" key="1">
    <citation type="submission" date="2021-09" db="EMBL/GenBank/DDBJ databases">
        <title>Lysobacter sp. 13A isolated from the river sediment.</title>
        <authorList>
            <person name="Liu H."/>
            <person name="Li S."/>
            <person name="Mao S."/>
        </authorList>
    </citation>
    <scope>NUCLEOTIDE SEQUENCE [LARGE SCALE GENOMIC DNA]</scope>
    <source>
        <strain evidence="3 4">13A</strain>
    </source>
</reference>